<evidence type="ECO:0000256" key="5">
    <source>
        <dbReference type="ARBA" id="ARBA00022691"/>
    </source>
</evidence>
<evidence type="ECO:0000259" key="10">
    <source>
        <dbReference type="PROSITE" id="PS50926"/>
    </source>
</evidence>
<evidence type="ECO:0000256" key="4">
    <source>
        <dbReference type="ARBA" id="ARBA00022679"/>
    </source>
</evidence>
<evidence type="ECO:0000256" key="1">
    <source>
        <dbReference type="ARBA" id="ARBA00001966"/>
    </source>
</evidence>
<evidence type="ECO:0000256" key="6">
    <source>
        <dbReference type="ARBA" id="ARBA00022723"/>
    </source>
</evidence>
<dbReference type="InterPro" id="IPR020612">
    <property type="entry name" value="Methylthiotransferase_CS"/>
</dbReference>
<accession>A0A2M6WSS1</accession>
<dbReference type="InterPro" id="IPR002792">
    <property type="entry name" value="TRAM_dom"/>
</dbReference>
<dbReference type="GO" id="GO:0035597">
    <property type="term" value="F:tRNA-2-methylthio-N(6)-dimethylallyladenosine(37) synthase activity"/>
    <property type="evidence" value="ECO:0007669"/>
    <property type="project" value="UniProtKB-EC"/>
</dbReference>
<evidence type="ECO:0000256" key="9">
    <source>
        <dbReference type="ARBA" id="ARBA00033765"/>
    </source>
</evidence>
<organism evidence="13 14">
    <name type="scientific">Candidatus Falkowbacteria bacterium CG10_big_fil_rev_8_21_14_0_10_37_14</name>
    <dbReference type="NCBI Taxonomy" id="1974561"/>
    <lineage>
        <taxon>Bacteria</taxon>
        <taxon>Candidatus Falkowiibacteriota</taxon>
    </lineage>
</organism>
<dbReference type="PROSITE" id="PS50926">
    <property type="entry name" value="TRAM"/>
    <property type="match status" value="1"/>
</dbReference>
<proteinExistence type="predicted"/>
<dbReference type="CDD" id="cd01335">
    <property type="entry name" value="Radical_SAM"/>
    <property type="match status" value="1"/>
</dbReference>
<keyword evidence="8" id="KW-0411">Iron-sulfur</keyword>
<dbReference type="EC" id="2.8.4.3" evidence="9"/>
<feature type="domain" description="TRAM" evidence="10">
    <location>
        <begin position="361"/>
        <end position="422"/>
    </location>
</feature>
<dbReference type="SUPFAM" id="SSF102114">
    <property type="entry name" value="Radical SAM enzymes"/>
    <property type="match status" value="1"/>
</dbReference>
<dbReference type="InterPro" id="IPR058240">
    <property type="entry name" value="rSAM_sf"/>
</dbReference>
<dbReference type="InterPro" id="IPR038135">
    <property type="entry name" value="Methylthiotransferase_N_sf"/>
</dbReference>
<evidence type="ECO:0000259" key="12">
    <source>
        <dbReference type="PROSITE" id="PS51918"/>
    </source>
</evidence>
<dbReference type="GO" id="GO:0051539">
    <property type="term" value="F:4 iron, 4 sulfur cluster binding"/>
    <property type="evidence" value="ECO:0007669"/>
    <property type="project" value="UniProtKB-KW"/>
</dbReference>
<dbReference type="InterPro" id="IPR006638">
    <property type="entry name" value="Elp3/MiaA/NifB-like_rSAM"/>
</dbReference>
<dbReference type="GO" id="GO:0005829">
    <property type="term" value="C:cytosol"/>
    <property type="evidence" value="ECO:0007669"/>
    <property type="project" value="TreeGrafter"/>
</dbReference>
<reference evidence="14" key="1">
    <citation type="submission" date="2017-09" db="EMBL/GenBank/DDBJ databases">
        <title>Depth-based differentiation of microbial function through sediment-hosted aquifers and enrichment of novel symbionts in the deep terrestrial subsurface.</title>
        <authorList>
            <person name="Probst A.J."/>
            <person name="Ladd B."/>
            <person name="Jarett J.K."/>
            <person name="Geller-Mcgrath D.E."/>
            <person name="Sieber C.M.K."/>
            <person name="Emerson J.B."/>
            <person name="Anantharaman K."/>
            <person name="Thomas B.C."/>
            <person name="Malmstrom R."/>
            <person name="Stieglmeier M."/>
            <person name="Klingl A."/>
            <person name="Woyke T."/>
            <person name="Ryan C.M."/>
            <person name="Banfield J.F."/>
        </authorList>
    </citation>
    <scope>NUCLEOTIDE SEQUENCE [LARGE SCALE GENOMIC DNA]</scope>
</reference>
<dbReference type="Proteomes" id="UP000228533">
    <property type="component" value="Unassembled WGS sequence"/>
</dbReference>
<evidence type="ECO:0000256" key="8">
    <source>
        <dbReference type="ARBA" id="ARBA00023014"/>
    </source>
</evidence>
<dbReference type="NCBIfam" id="TIGR00089">
    <property type="entry name" value="MiaB/RimO family radical SAM methylthiotransferase"/>
    <property type="match status" value="1"/>
</dbReference>
<dbReference type="PROSITE" id="PS51449">
    <property type="entry name" value="MTTASE_N"/>
    <property type="match status" value="1"/>
</dbReference>
<keyword evidence="3" id="KW-0004">4Fe-4S</keyword>
<sequence length="431" mass="48477">MSLSKFYIFTMGCQMNKADSERLEAYLISAGLTSTEGPENAEVAILVTCGVRQSAENRIKELAPRWKKVNPNLKIVLTGCLALRPDVRDYLADSVDIWLPITELAKLKNLLGLEDNAPSGSLDYLSLEAKYSSMVSAYVPIGNGCNNFCAYCVVPYARGPEVYRPHQEIINEVKNLLQRGYKEITLIAQNVNSYKSDGLDFADLLKKIDELEGDFWLRFSTSHPKDLSEKLIATVARGKHTAQYFHLAVQAGDNDILRTMNRRYTAEHFLSLIKMIRDYSPEALISTDIIVGFPGESEQQFQNTITLMKKAKFDMAYIAKYSPRPGTVAEKMTDDITLEEKQRREIIANDILKSTVVENAQRLVGRTLTVLADEVKKGKNTVSGKTRDFKTVLWTGEGEIGKFYEVEILEVKRFGLKGKIKKRLVGSRCTS</sequence>
<dbReference type="Pfam" id="PF04055">
    <property type="entry name" value="Radical_SAM"/>
    <property type="match status" value="1"/>
</dbReference>
<dbReference type="InterPro" id="IPR023404">
    <property type="entry name" value="rSAM_horseshoe"/>
</dbReference>
<dbReference type="PROSITE" id="PS51918">
    <property type="entry name" value="RADICAL_SAM"/>
    <property type="match status" value="1"/>
</dbReference>
<dbReference type="AlphaFoldDB" id="A0A2M6WSS1"/>
<comment type="caution">
    <text evidence="13">The sequence shown here is derived from an EMBL/GenBank/DDBJ whole genome shotgun (WGS) entry which is preliminary data.</text>
</comment>
<comment type="function">
    <text evidence="2">Catalyzes the methylthiolation of N6-(dimethylallyl)adenosine (i(6)A), leading to the formation of 2-methylthio-N6-(dimethylallyl)adenosine (ms(2)i(6)A) at position 37 in tRNAs that read codons beginning with uridine.</text>
</comment>
<dbReference type="SMART" id="SM00729">
    <property type="entry name" value="Elp3"/>
    <property type="match status" value="1"/>
</dbReference>
<keyword evidence="4 13" id="KW-0808">Transferase</keyword>
<dbReference type="SFLD" id="SFLDS00029">
    <property type="entry name" value="Radical_SAM"/>
    <property type="match status" value="1"/>
</dbReference>
<dbReference type="EMBL" id="PFAM01000023">
    <property type="protein sequence ID" value="PIT95801.1"/>
    <property type="molecule type" value="Genomic_DNA"/>
</dbReference>
<feature type="domain" description="Radical SAM core" evidence="12">
    <location>
        <begin position="131"/>
        <end position="358"/>
    </location>
</feature>
<dbReference type="SFLD" id="SFLDG01061">
    <property type="entry name" value="methylthiotransferase"/>
    <property type="match status" value="1"/>
</dbReference>
<evidence type="ECO:0000256" key="3">
    <source>
        <dbReference type="ARBA" id="ARBA00022485"/>
    </source>
</evidence>
<feature type="domain" description="MTTase N-terminal" evidence="11">
    <location>
        <begin position="4"/>
        <end position="116"/>
    </location>
</feature>
<evidence type="ECO:0000256" key="2">
    <source>
        <dbReference type="ARBA" id="ARBA00003234"/>
    </source>
</evidence>
<comment type="cofactor">
    <cofactor evidence="1">
        <name>[4Fe-4S] cluster</name>
        <dbReference type="ChEBI" id="CHEBI:49883"/>
    </cofactor>
</comment>
<dbReference type="InterPro" id="IPR013848">
    <property type="entry name" value="Methylthiotransferase_N"/>
</dbReference>
<gene>
    <name evidence="13" type="primary">miaB</name>
    <name evidence="13" type="ORF">COT94_04420</name>
</gene>
<dbReference type="InterPro" id="IPR005839">
    <property type="entry name" value="Methylthiotransferase"/>
</dbReference>
<evidence type="ECO:0000259" key="11">
    <source>
        <dbReference type="PROSITE" id="PS51449"/>
    </source>
</evidence>
<protein>
    <recommendedName>
        <fullName evidence="9">tRNA-2-methylthio-N(6)-dimethylallyladenosine synthase</fullName>
        <ecNumber evidence="9">2.8.4.3</ecNumber>
    </recommendedName>
</protein>
<evidence type="ECO:0000313" key="14">
    <source>
        <dbReference type="Proteomes" id="UP000228533"/>
    </source>
</evidence>
<dbReference type="NCBIfam" id="TIGR01574">
    <property type="entry name" value="miaB-methiolase"/>
    <property type="match status" value="1"/>
</dbReference>
<dbReference type="PANTHER" id="PTHR43020:SF2">
    <property type="entry name" value="MITOCHONDRIAL TRNA METHYLTHIOTRANSFERASE CDK5RAP1"/>
    <property type="match status" value="1"/>
</dbReference>
<dbReference type="PANTHER" id="PTHR43020">
    <property type="entry name" value="CDK5 REGULATORY SUBUNIT-ASSOCIATED PROTEIN 1"/>
    <property type="match status" value="1"/>
</dbReference>
<dbReference type="InterPro" id="IPR007197">
    <property type="entry name" value="rSAM"/>
</dbReference>
<keyword evidence="7" id="KW-0408">Iron</keyword>
<dbReference type="SFLD" id="SFLDG01082">
    <property type="entry name" value="B12-binding_domain_containing"/>
    <property type="match status" value="1"/>
</dbReference>
<dbReference type="FunFam" id="3.80.30.20:FF:000001">
    <property type="entry name" value="tRNA-2-methylthio-N(6)-dimethylallyladenosine synthase 2"/>
    <property type="match status" value="1"/>
</dbReference>
<evidence type="ECO:0000313" key="13">
    <source>
        <dbReference type="EMBL" id="PIT95801.1"/>
    </source>
</evidence>
<keyword evidence="5" id="KW-0949">S-adenosyl-L-methionine</keyword>
<name>A0A2M6WSS1_9BACT</name>
<keyword evidence="6" id="KW-0479">Metal-binding</keyword>
<dbReference type="GO" id="GO:0046872">
    <property type="term" value="F:metal ion binding"/>
    <property type="evidence" value="ECO:0007669"/>
    <property type="project" value="UniProtKB-KW"/>
</dbReference>
<dbReference type="Gene3D" id="3.80.30.20">
    <property type="entry name" value="tm_1862 like domain"/>
    <property type="match status" value="1"/>
</dbReference>
<dbReference type="Pfam" id="PF00919">
    <property type="entry name" value="UPF0004"/>
    <property type="match status" value="1"/>
</dbReference>
<evidence type="ECO:0000256" key="7">
    <source>
        <dbReference type="ARBA" id="ARBA00023004"/>
    </source>
</evidence>
<dbReference type="Gene3D" id="3.40.50.12160">
    <property type="entry name" value="Methylthiotransferase, N-terminal domain"/>
    <property type="match status" value="1"/>
</dbReference>
<dbReference type="PROSITE" id="PS01278">
    <property type="entry name" value="MTTASE_RADICAL"/>
    <property type="match status" value="1"/>
</dbReference>